<gene>
    <name evidence="1" type="ORF">A361_20465</name>
</gene>
<reference evidence="1 2" key="1">
    <citation type="submission" date="2016-04" db="EMBL/GenBank/DDBJ databases">
        <title>Complete genome sequence of Bacillus oceanisediminis strain 2691.</title>
        <authorList>
            <person name="Jeong H."/>
            <person name="Kim H.J."/>
            <person name="Lee D.-W."/>
        </authorList>
    </citation>
    <scope>NUCLEOTIDE SEQUENCE [LARGE SCALE GENOMIC DNA]</scope>
    <source>
        <strain evidence="1 2">2691</strain>
    </source>
</reference>
<dbReference type="eggNOG" id="COG1199">
    <property type="taxonomic scope" value="Bacteria"/>
</dbReference>
<protein>
    <submittedName>
        <fullName evidence="1">Uncharacterized protein</fullName>
    </submittedName>
</protein>
<dbReference type="STRING" id="1196031.A361_20465"/>
<dbReference type="AlphaFoldDB" id="A0A160MEW8"/>
<proteinExistence type="predicted"/>
<accession>A0A160MEW8</accession>
<sequence length="337" mass="39041">MVFMSGTSFAEGSKHYHLNTDLDYLLETTTLIKSKIYQECFPVYYNGSPIFISGQSNELTKQKMLKRMSSELVPKINEQLTLWGSEKRKVLLVVNSYEQALVVLDELKQHFPNRVKALTNEDVENEDLVLRGEVEFFGDTGADILIAPLLSINRGYNILVPGTDKSLFGSVFFLIRPFIPSGEIEYIIKVINGSLPFYIKAAKENYNYSFHKAVDYVRKRSNMLLEHMLAEDESGWSYLQKEEQENMAWYMFINFWQMIGRLLRGQTNANVFYVDAPFAWENANQTGKKEKYQTSMLRIWVSILEQQSNFPEAKELLYGEFLRGLKKALKLENAEVF</sequence>
<dbReference type="KEGG" id="bon:A361_20465"/>
<evidence type="ECO:0000313" key="2">
    <source>
        <dbReference type="Proteomes" id="UP000077856"/>
    </source>
</evidence>
<dbReference type="EMBL" id="CP015506">
    <property type="protein sequence ID" value="AND41434.1"/>
    <property type="molecule type" value="Genomic_DNA"/>
</dbReference>
<organism evidence="1 2">
    <name type="scientific">Cytobacillus oceanisediminis 2691</name>
    <dbReference type="NCBI Taxonomy" id="1196031"/>
    <lineage>
        <taxon>Bacteria</taxon>
        <taxon>Bacillati</taxon>
        <taxon>Bacillota</taxon>
        <taxon>Bacilli</taxon>
        <taxon>Bacillales</taxon>
        <taxon>Bacillaceae</taxon>
        <taxon>Cytobacillus</taxon>
    </lineage>
</organism>
<dbReference type="Proteomes" id="UP000077856">
    <property type="component" value="Chromosome"/>
</dbReference>
<name>A0A160MEW8_9BACI</name>
<evidence type="ECO:0000313" key="1">
    <source>
        <dbReference type="EMBL" id="AND41434.1"/>
    </source>
</evidence>